<name>A0A8X6HPK7_TRICU</name>
<evidence type="ECO:0000313" key="3">
    <source>
        <dbReference type="Proteomes" id="UP000887116"/>
    </source>
</evidence>
<accession>A0A8X6HPK7</accession>
<sequence length="100" mass="11333">MERISNPRLWKLKEQSRCSRERQVILLAIITTQNARFTLNQSTSFQNTTMISLPVHPPTPLPQPQSKQPTLPKINTYEVVSSAVPTANAPPNQQTPTLQW</sequence>
<dbReference type="AlphaFoldDB" id="A0A8X6HPK7"/>
<dbReference type="EMBL" id="BMAO01028809">
    <property type="protein sequence ID" value="GFR27538.1"/>
    <property type="molecule type" value="Genomic_DNA"/>
</dbReference>
<evidence type="ECO:0000256" key="1">
    <source>
        <dbReference type="SAM" id="MobiDB-lite"/>
    </source>
</evidence>
<reference evidence="2" key="1">
    <citation type="submission" date="2020-07" db="EMBL/GenBank/DDBJ databases">
        <title>Multicomponent nature underlies the extraordinary mechanical properties of spider dragline silk.</title>
        <authorList>
            <person name="Kono N."/>
            <person name="Nakamura H."/>
            <person name="Mori M."/>
            <person name="Yoshida Y."/>
            <person name="Ohtoshi R."/>
            <person name="Malay A.D."/>
            <person name="Moran D.A.P."/>
            <person name="Tomita M."/>
            <person name="Numata K."/>
            <person name="Arakawa K."/>
        </authorList>
    </citation>
    <scope>NUCLEOTIDE SEQUENCE</scope>
</reference>
<keyword evidence="3" id="KW-1185">Reference proteome</keyword>
<protein>
    <submittedName>
        <fullName evidence="2">Uncharacterized protein</fullName>
    </submittedName>
</protein>
<feature type="region of interest" description="Disordered" evidence="1">
    <location>
        <begin position="50"/>
        <end position="70"/>
    </location>
</feature>
<comment type="caution">
    <text evidence="2">The sequence shown here is derived from an EMBL/GenBank/DDBJ whole genome shotgun (WGS) entry which is preliminary data.</text>
</comment>
<proteinExistence type="predicted"/>
<dbReference type="Proteomes" id="UP000887116">
    <property type="component" value="Unassembled WGS sequence"/>
</dbReference>
<evidence type="ECO:0000313" key="2">
    <source>
        <dbReference type="EMBL" id="GFR27538.1"/>
    </source>
</evidence>
<gene>
    <name evidence="2" type="ORF">TNCT_226051</name>
</gene>
<organism evidence="2 3">
    <name type="scientific">Trichonephila clavata</name>
    <name type="common">Joro spider</name>
    <name type="synonym">Nephila clavata</name>
    <dbReference type="NCBI Taxonomy" id="2740835"/>
    <lineage>
        <taxon>Eukaryota</taxon>
        <taxon>Metazoa</taxon>
        <taxon>Ecdysozoa</taxon>
        <taxon>Arthropoda</taxon>
        <taxon>Chelicerata</taxon>
        <taxon>Arachnida</taxon>
        <taxon>Araneae</taxon>
        <taxon>Araneomorphae</taxon>
        <taxon>Entelegynae</taxon>
        <taxon>Araneoidea</taxon>
        <taxon>Nephilidae</taxon>
        <taxon>Trichonephila</taxon>
    </lineage>
</organism>